<accession>A0A0N1HRA9</accession>
<gene>
    <name evidence="2" type="ORF">ABL78_8223</name>
</gene>
<evidence type="ECO:0000313" key="2">
    <source>
        <dbReference type="EMBL" id="KPI82765.1"/>
    </source>
</evidence>
<sequence length="152" mass="15957">MCLLYAVGSPPPEPVSERARRLQKPQRRQEEAELSKPLCADVLRRRLQEQVAIGRPSFRKAATRDHCGVGAAGLSASEADVAAAFTPAAAPTPLLAGCDRFIEAHAAASSGAGRGRGLRRAAAEGRLSAACAAQRHPSQEEACRSAVMGSEE</sequence>
<protein>
    <submittedName>
        <fullName evidence="2">Uncharacterized protein</fullName>
    </submittedName>
</protein>
<reference evidence="2 3" key="1">
    <citation type="journal article" date="2015" name="PLoS Pathog.">
        <title>Leptomonas seymouri: Adaptations to the Dixenous Life Cycle Analyzed by Genome Sequencing, Transcriptome Profiling and Co-infection with Leishmania donovani.</title>
        <authorList>
            <person name="Kraeva N."/>
            <person name="Butenko A."/>
            <person name="Hlavacova J."/>
            <person name="Kostygov A."/>
            <person name="Myskova J."/>
            <person name="Grybchuk D."/>
            <person name="Lestinova T."/>
            <person name="Votypka J."/>
            <person name="Volf P."/>
            <person name="Opperdoes F."/>
            <person name="Flegontov P."/>
            <person name="Lukes J."/>
            <person name="Yurchenko V."/>
        </authorList>
    </citation>
    <scope>NUCLEOTIDE SEQUENCE [LARGE SCALE GENOMIC DNA]</scope>
    <source>
        <strain evidence="2 3">ATCC 30220</strain>
    </source>
</reference>
<feature type="region of interest" description="Disordered" evidence="1">
    <location>
        <begin position="1"/>
        <end position="34"/>
    </location>
</feature>
<proteinExistence type="predicted"/>
<name>A0A0N1HRA9_LEPSE</name>
<dbReference type="EMBL" id="LJSK01000554">
    <property type="protein sequence ID" value="KPI82765.1"/>
    <property type="molecule type" value="Genomic_DNA"/>
</dbReference>
<comment type="caution">
    <text evidence="2">The sequence shown here is derived from an EMBL/GenBank/DDBJ whole genome shotgun (WGS) entry which is preliminary data.</text>
</comment>
<evidence type="ECO:0000256" key="1">
    <source>
        <dbReference type="SAM" id="MobiDB-lite"/>
    </source>
</evidence>
<organism evidence="2 3">
    <name type="scientific">Leptomonas seymouri</name>
    <dbReference type="NCBI Taxonomy" id="5684"/>
    <lineage>
        <taxon>Eukaryota</taxon>
        <taxon>Discoba</taxon>
        <taxon>Euglenozoa</taxon>
        <taxon>Kinetoplastea</taxon>
        <taxon>Metakinetoplastina</taxon>
        <taxon>Trypanosomatida</taxon>
        <taxon>Trypanosomatidae</taxon>
        <taxon>Leishmaniinae</taxon>
        <taxon>Leptomonas</taxon>
    </lineage>
</organism>
<keyword evidence="3" id="KW-1185">Reference proteome</keyword>
<feature type="region of interest" description="Disordered" evidence="1">
    <location>
        <begin position="129"/>
        <end position="152"/>
    </location>
</feature>
<dbReference type="AlphaFoldDB" id="A0A0N1HRA9"/>
<dbReference type="Proteomes" id="UP000038009">
    <property type="component" value="Unassembled WGS sequence"/>
</dbReference>
<evidence type="ECO:0000313" key="3">
    <source>
        <dbReference type="Proteomes" id="UP000038009"/>
    </source>
</evidence>
<dbReference type="VEuPathDB" id="TriTrypDB:Lsey_0554_0030"/>